<name>A0ABY8LDI8_9RHOB</name>
<organism evidence="2 3">
    <name type="scientific">Jannaschia ovalis</name>
    <dbReference type="NCBI Taxonomy" id="3038773"/>
    <lineage>
        <taxon>Bacteria</taxon>
        <taxon>Pseudomonadati</taxon>
        <taxon>Pseudomonadota</taxon>
        <taxon>Alphaproteobacteria</taxon>
        <taxon>Rhodobacterales</taxon>
        <taxon>Roseobacteraceae</taxon>
        <taxon>Jannaschia</taxon>
    </lineage>
</organism>
<dbReference type="RefSeq" id="WP_279966247.1">
    <property type="nucleotide sequence ID" value="NZ_CP122537.1"/>
</dbReference>
<evidence type="ECO:0000313" key="2">
    <source>
        <dbReference type="EMBL" id="WGH79390.1"/>
    </source>
</evidence>
<dbReference type="Gene3D" id="3.50.70.20">
    <property type="entry name" value="Cytochrome P460"/>
    <property type="match status" value="1"/>
</dbReference>
<evidence type="ECO:0000313" key="3">
    <source>
        <dbReference type="Proteomes" id="UP001243420"/>
    </source>
</evidence>
<dbReference type="EMBL" id="CP122537">
    <property type="protein sequence ID" value="WGH79390.1"/>
    <property type="molecule type" value="Genomic_DNA"/>
</dbReference>
<sequence>MFRITTAAAFAALTLPTAAAEHACTVEGDHWDLDEAGIAALYDCMSERMLAGYSSGDDPLAGEYRGWVQAGTRPAVAGPHGERFLLTFANEIAAEQYLAYEEGDFEMPVGSVLAKESIAIRDGTARVGPLFYMTKVDDAPEFDNWFYSGVMPNGKPLNASQAFCHDCHRNFDASDSMGYPVPEVRVGG</sequence>
<accession>A0ABY8LDI8</accession>
<keyword evidence="1" id="KW-0732">Signal</keyword>
<dbReference type="InterPro" id="IPR038142">
    <property type="entry name" value="Cytochrome_P460_sp"/>
</dbReference>
<reference evidence="2 3" key="1">
    <citation type="submission" date="2023-04" db="EMBL/GenBank/DDBJ databases">
        <title>Jannaschia ovalis sp. nov., a marine bacterium isolated from sea tidal flat.</title>
        <authorList>
            <person name="Kwon D.Y."/>
            <person name="Kim J.-J."/>
        </authorList>
    </citation>
    <scope>NUCLEOTIDE SEQUENCE [LARGE SCALE GENOMIC DNA]</scope>
    <source>
        <strain evidence="2 3">GRR-S6-38</strain>
    </source>
</reference>
<dbReference type="Proteomes" id="UP001243420">
    <property type="component" value="Chromosome"/>
</dbReference>
<gene>
    <name evidence="2" type="ORF">P8627_03740</name>
</gene>
<evidence type="ECO:0000256" key="1">
    <source>
        <dbReference type="SAM" id="SignalP"/>
    </source>
</evidence>
<feature type="signal peptide" evidence="1">
    <location>
        <begin position="1"/>
        <end position="19"/>
    </location>
</feature>
<dbReference type="CDD" id="cd20716">
    <property type="entry name" value="cyt_P460_fam"/>
    <property type="match status" value="1"/>
</dbReference>
<keyword evidence="3" id="KW-1185">Reference proteome</keyword>
<feature type="chain" id="PRO_5045740911" evidence="1">
    <location>
        <begin position="20"/>
        <end position="188"/>
    </location>
</feature>
<protein>
    <submittedName>
        <fullName evidence="2">Recombinase</fullName>
    </submittedName>
</protein>
<proteinExistence type="predicted"/>